<proteinExistence type="predicted"/>
<dbReference type="InterPro" id="IPR013783">
    <property type="entry name" value="Ig-like_fold"/>
</dbReference>
<dbReference type="KEGG" id="bka:AH68_01050"/>
<dbReference type="EMBL" id="CP007456">
    <property type="protein sequence ID" value="AIZ15385.1"/>
    <property type="molecule type" value="Genomic_DNA"/>
</dbReference>
<keyword evidence="1" id="KW-0812">Transmembrane</keyword>
<reference evidence="4 5" key="1">
    <citation type="journal article" date="2015" name="Genome Announc.">
        <title>Complete and Assembled Genome Sequence of Bifidobacterium kashiwanohense PV20-2, Isolated from the Feces of an Anemic Kenyan Infant.</title>
        <authorList>
            <person name="Vazquez-Gutierrez P."/>
            <person name="Lacroix C."/>
            <person name="Chassard C."/>
            <person name="Klumpp J."/>
            <person name="Jans C."/>
            <person name="Stevens M.J."/>
        </authorList>
    </citation>
    <scope>NUCLEOTIDE SEQUENCE [LARGE SCALE GENOMIC DNA]</scope>
    <source>
        <strain evidence="4 5">PV20-2</strain>
    </source>
</reference>
<evidence type="ECO:0000259" key="3">
    <source>
        <dbReference type="Pfam" id="PF17802"/>
    </source>
</evidence>
<protein>
    <recommendedName>
        <fullName evidence="3">SpaA-like prealbumin fold domain-containing protein</fullName>
    </recommendedName>
</protein>
<evidence type="ECO:0000256" key="2">
    <source>
        <dbReference type="SAM" id="SignalP"/>
    </source>
</evidence>
<dbReference type="Pfam" id="PF17802">
    <property type="entry name" value="SpaA"/>
    <property type="match status" value="1"/>
</dbReference>
<name>A0A0A7I823_9BIFI</name>
<dbReference type="Proteomes" id="UP000030625">
    <property type="component" value="Chromosome"/>
</dbReference>
<keyword evidence="2" id="KW-0732">Signal</keyword>
<feature type="transmembrane region" description="Helical" evidence="1">
    <location>
        <begin position="1083"/>
        <end position="1101"/>
    </location>
</feature>
<feature type="chain" id="PRO_5002039916" description="SpaA-like prealbumin fold domain-containing protein" evidence="2">
    <location>
        <begin position="27"/>
        <end position="1115"/>
    </location>
</feature>
<accession>A0A0A7I823</accession>
<keyword evidence="1" id="KW-1133">Transmembrane helix</keyword>
<feature type="signal peptide" evidence="2">
    <location>
        <begin position="1"/>
        <end position="26"/>
    </location>
</feature>
<dbReference type="Gene3D" id="2.60.40.10">
    <property type="entry name" value="Immunoglobulins"/>
    <property type="match status" value="1"/>
</dbReference>
<organism evidence="4 5">
    <name type="scientific">Bifidobacterium catenulatum PV20-2</name>
    <dbReference type="NCBI Taxonomy" id="1447716"/>
    <lineage>
        <taxon>Bacteria</taxon>
        <taxon>Bacillati</taxon>
        <taxon>Actinomycetota</taxon>
        <taxon>Actinomycetes</taxon>
        <taxon>Bifidobacteriales</taxon>
        <taxon>Bifidobacteriaceae</taxon>
        <taxon>Bifidobacterium</taxon>
    </lineage>
</organism>
<feature type="domain" description="SpaA-like prealbumin fold" evidence="3">
    <location>
        <begin position="931"/>
        <end position="1021"/>
    </location>
</feature>
<evidence type="ECO:0000313" key="4">
    <source>
        <dbReference type="EMBL" id="AIZ15385.1"/>
    </source>
</evidence>
<sequence>MVTFVTFATLLAMVMVGGVAAGNAHADGSQHSLNQYVHSVTLKKAPQGSEDWTDLNGTLEENERLKVTFNFEIPKGTLGTDEASRTFVYDSPVGITSSDATKDHPGTFPSIGAKYYFEGDKIYIVFDEETAKENVDHPITNGTFNFESDGSHVENTGKNEFDFGDGNKQTIKVNHRGDLTVQKTHAEPSADGTVSWTVTVHSNSGTKPGENINITDVPSLGTIDLNSIQVSGGNCTSNPSGSGFAMSCPALNENGTYTIIYTSKVDVKNGETTYQKNDVTVKATDKNGNTIDKTVSGDVSWDKKPTINKKEGVLNENGTATWTVTVDVSKLDNLNGWTLKDQVTGGTLVGTITSDKPVNGQTSFASFPIVFRANDEKTTYTFTYTTRPNNGIGATMVKNRAELAPPNGGNSVNTGDKGVAPGAFNPLHKTHGTVTPSTDGKTVTVPWAVTIAPENAAEALPAGWSYTDRLSDNQYFDASQCSELETAIKNAFRKAGFRAPSIVFNKTWDQKKVIGFTITSPDALTVGHNVKFSYNATGEIRETWNGEQDYSNTVNTSGFTKSDSVKYTPSNLKWTLKKVDAKTNMDADSTHEYNDLNSMEQIDGKPVMHWQIQVDQAENVTGTNGYTDLTITEQMPAGVTLHNANGLSISINGGSSVCNTNLNIPAVGNTVQSSCSWTKHPDTESGNISVTQNNNGTFAITVPGELMKKLRTVTYYDSQKISIRLDVHATIDDASELGKTATAFKNTAKLNDASGKDWGEKSQSQKITKDDEWNVIHKATSYNPNDNSNLVPYSIVVNPNALDLDKNSDTITLEDSLSYPYNGNQPVEFSLNEVKVYHYNAETGTKGTELPKNGYTVTPSGSSDGNTRINKLKLTIPDSTALVVEYSYKAVGDANTWVTVSNNASLHGKTSGVNGTSVKVASSHGDATISKLTFTKADSNDPTKTLQGAIFDLYQWNDTQWDRLCSGLKTGKNGQLAFSASTTETTSCPENQRTACNSSGANVRFNMAYKLVETQAPDGYDTPIGTAAEHYFMLRDKNAEAQFPLSKPDTFPVDAIHNSGYTDFILNSRSKASLPSAGGSGDGWFVAGGALTVLVASFGLAETRKNAKRMTFTRR</sequence>
<dbReference type="GO" id="GO:0005975">
    <property type="term" value="P:carbohydrate metabolic process"/>
    <property type="evidence" value="ECO:0007669"/>
    <property type="project" value="UniProtKB-ARBA"/>
</dbReference>
<evidence type="ECO:0000256" key="1">
    <source>
        <dbReference type="SAM" id="Phobius"/>
    </source>
</evidence>
<keyword evidence="1" id="KW-0472">Membrane</keyword>
<gene>
    <name evidence="4" type="ORF">AH68_01050</name>
</gene>
<dbReference type="InterPro" id="IPR041033">
    <property type="entry name" value="SpaA_PFL_dom_1"/>
</dbReference>
<dbReference type="HOGENOM" id="CLU_286920_0_0_11"/>
<dbReference type="AlphaFoldDB" id="A0A0A7I823"/>
<dbReference type="STRING" id="1447716.AH68_01050"/>
<evidence type="ECO:0000313" key="5">
    <source>
        <dbReference type="Proteomes" id="UP000030625"/>
    </source>
</evidence>